<feature type="transmembrane region" description="Helical" evidence="9">
    <location>
        <begin position="77"/>
        <end position="103"/>
    </location>
</feature>
<keyword evidence="8 9" id="KW-0472">Membrane</keyword>
<keyword evidence="2 9" id="KW-1003">Cell membrane</keyword>
<name>A0ABW1ACF0_9ACTN</name>
<feature type="active site" evidence="9">
    <location>
        <position position="160"/>
    </location>
</feature>
<dbReference type="PROSITE" id="PS00855">
    <property type="entry name" value="SPASE_II"/>
    <property type="match status" value="1"/>
</dbReference>
<feature type="region of interest" description="Disordered" evidence="12">
    <location>
        <begin position="1"/>
        <end position="26"/>
    </location>
</feature>
<comment type="similarity">
    <text evidence="1 9 11">Belongs to the peptidase A8 family.</text>
</comment>
<feature type="active site" evidence="9">
    <location>
        <position position="146"/>
    </location>
</feature>
<feature type="transmembrane region" description="Helical" evidence="9">
    <location>
        <begin position="155"/>
        <end position="175"/>
    </location>
</feature>
<feature type="region of interest" description="Disordered" evidence="12">
    <location>
        <begin position="184"/>
        <end position="225"/>
    </location>
</feature>
<dbReference type="HAMAP" id="MF_00161">
    <property type="entry name" value="LspA"/>
    <property type="match status" value="1"/>
</dbReference>
<dbReference type="EC" id="3.4.23.36" evidence="9"/>
<dbReference type="Pfam" id="PF01252">
    <property type="entry name" value="Peptidase_A8"/>
    <property type="match status" value="1"/>
</dbReference>
<feature type="compositionally biased region" description="Basic and acidic residues" evidence="12">
    <location>
        <begin position="186"/>
        <end position="225"/>
    </location>
</feature>
<dbReference type="EMBL" id="JBHSON010000064">
    <property type="protein sequence ID" value="MFC5751160.1"/>
    <property type="molecule type" value="Genomic_DNA"/>
</dbReference>
<reference evidence="14" key="1">
    <citation type="journal article" date="2019" name="Int. J. Syst. Evol. Microbiol.">
        <title>The Global Catalogue of Microorganisms (GCM) 10K type strain sequencing project: providing services to taxonomists for standard genome sequencing and annotation.</title>
        <authorList>
            <consortium name="The Broad Institute Genomics Platform"/>
            <consortium name="The Broad Institute Genome Sequencing Center for Infectious Disease"/>
            <person name="Wu L."/>
            <person name="Ma J."/>
        </authorList>
    </citation>
    <scope>NUCLEOTIDE SEQUENCE [LARGE SCALE GENOMIC DNA]</scope>
    <source>
        <strain evidence="14">KCTC 42087</strain>
    </source>
</reference>
<dbReference type="InterPro" id="IPR001872">
    <property type="entry name" value="Peptidase_A8"/>
</dbReference>
<comment type="caution">
    <text evidence="13">The sequence shown here is derived from an EMBL/GenBank/DDBJ whole genome shotgun (WGS) entry which is preliminary data.</text>
</comment>
<feature type="compositionally biased region" description="Polar residues" evidence="12">
    <location>
        <begin position="1"/>
        <end position="16"/>
    </location>
</feature>
<dbReference type="RefSeq" id="WP_378287039.1">
    <property type="nucleotide sequence ID" value="NZ_JBHSON010000064.1"/>
</dbReference>
<sequence>MQTTRGTSLNDATNYESEAGGSAGSPRPRRVGVLITVALTALALDVVTKIVVVATLQDREPIELLGGLLTLRETRNSGAAFSIGTGYTVVFTLIACGVVIAILRTARNLRSVPWAVCLGLLLGGAVGNLIDRMLRAPAPLKGHVVDWIEVPNWPVFNLADSAIVCGGVLAVLLAARGLQIDGTRIGGKESRDAEDAEDSKEPDGPKGSDGDGPGADHDPAPGEKA</sequence>
<dbReference type="GO" id="GO:0004190">
    <property type="term" value="F:aspartic-type endopeptidase activity"/>
    <property type="evidence" value="ECO:0007669"/>
    <property type="project" value="UniProtKB-EC"/>
</dbReference>
<evidence type="ECO:0000256" key="9">
    <source>
        <dbReference type="HAMAP-Rule" id="MF_00161"/>
    </source>
</evidence>
<protein>
    <recommendedName>
        <fullName evidence="9">Lipoprotein signal peptidase</fullName>
        <ecNumber evidence="9">3.4.23.36</ecNumber>
    </recommendedName>
    <alternativeName>
        <fullName evidence="9">Prolipoprotein signal peptidase</fullName>
    </alternativeName>
    <alternativeName>
        <fullName evidence="9">Signal peptidase II</fullName>
        <shortName evidence="9">SPase II</shortName>
    </alternativeName>
</protein>
<evidence type="ECO:0000256" key="3">
    <source>
        <dbReference type="ARBA" id="ARBA00022670"/>
    </source>
</evidence>
<evidence type="ECO:0000256" key="4">
    <source>
        <dbReference type="ARBA" id="ARBA00022692"/>
    </source>
</evidence>
<dbReference type="PANTHER" id="PTHR33695">
    <property type="entry name" value="LIPOPROTEIN SIGNAL PEPTIDASE"/>
    <property type="match status" value="1"/>
</dbReference>
<gene>
    <name evidence="9 13" type="primary">lspA</name>
    <name evidence="13" type="ORF">ACFPZN_36565</name>
</gene>
<comment type="function">
    <text evidence="9 10">This protein specifically catalyzes the removal of signal peptides from prolipoproteins.</text>
</comment>
<dbReference type="PRINTS" id="PR00781">
    <property type="entry name" value="LIPOSIGPTASE"/>
</dbReference>
<evidence type="ECO:0000256" key="7">
    <source>
        <dbReference type="ARBA" id="ARBA00022989"/>
    </source>
</evidence>
<keyword evidence="14" id="KW-1185">Reference proteome</keyword>
<evidence type="ECO:0000256" key="2">
    <source>
        <dbReference type="ARBA" id="ARBA00022475"/>
    </source>
</evidence>
<dbReference type="Proteomes" id="UP001596074">
    <property type="component" value="Unassembled WGS sequence"/>
</dbReference>
<keyword evidence="3 9" id="KW-0645">Protease</keyword>
<evidence type="ECO:0000256" key="10">
    <source>
        <dbReference type="RuleBase" id="RU000594"/>
    </source>
</evidence>
<evidence type="ECO:0000256" key="5">
    <source>
        <dbReference type="ARBA" id="ARBA00022750"/>
    </source>
</evidence>
<keyword evidence="5 9" id="KW-0064">Aspartyl protease</keyword>
<evidence type="ECO:0000256" key="6">
    <source>
        <dbReference type="ARBA" id="ARBA00022801"/>
    </source>
</evidence>
<evidence type="ECO:0000256" key="11">
    <source>
        <dbReference type="RuleBase" id="RU004181"/>
    </source>
</evidence>
<organism evidence="13 14">
    <name type="scientific">Actinomadura rugatobispora</name>
    <dbReference type="NCBI Taxonomy" id="1994"/>
    <lineage>
        <taxon>Bacteria</taxon>
        <taxon>Bacillati</taxon>
        <taxon>Actinomycetota</taxon>
        <taxon>Actinomycetes</taxon>
        <taxon>Streptosporangiales</taxon>
        <taxon>Thermomonosporaceae</taxon>
        <taxon>Actinomadura</taxon>
    </lineage>
</organism>
<keyword evidence="7 9" id="KW-1133">Transmembrane helix</keyword>
<comment type="catalytic activity">
    <reaction evidence="9 10">
        <text>Release of signal peptides from bacterial membrane prolipoproteins. Hydrolyzes -Xaa-Yaa-Zaa-|-(S,diacylglyceryl)Cys-, in which Xaa is hydrophobic (preferably Leu), and Yaa (Ala or Ser) and Zaa (Gly or Ala) have small, neutral side chains.</text>
        <dbReference type="EC" id="3.4.23.36"/>
    </reaction>
</comment>
<proteinExistence type="inferred from homology"/>
<accession>A0ABW1ACF0</accession>
<comment type="subcellular location">
    <subcellularLocation>
        <location evidence="9">Cell membrane</location>
        <topology evidence="9">Multi-pass membrane protein</topology>
    </subcellularLocation>
</comment>
<keyword evidence="4 9" id="KW-0812">Transmembrane</keyword>
<evidence type="ECO:0000313" key="13">
    <source>
        <dbReference type="EMBL" id="MFC5751160.1"/>
    </source>
</evidence>
<evidence type="ECO:0000256" key="8">
    <source>
        <dbReference type="ARBA" id="ARBA00023136"/>
    </source>
</evidence>
<feature type="transmembrane region" description="Helical" evidence="9">
    <location>
        <begin position="112"/>
        <end position="130"/>
    </location>
</feature>
<dbReference type="PANTHER" id="PTHR33695:SF1">
    <property type="entry name" value="LIPOPROTEIN SIGNAL PEPTIDASE"/>
    <property type="match status" value="1"/>
</dbReference>
<evidence type="ECO:0000256" key="1">
    <source>
        <dbReference type="ARBA" id="ARBA00006139"/>
    </source>
</evidence>
<evidence type="ECO:0000256" key="12">
    <source>
        <dbReference type="SAM" id="MobiDB-lite"/>
    </source>
</evidence>
<dbReference type="NCBIfam" id="TIGR00077">
    <property type="entry name" value="lspA"/>
    <property type="match status" value="1"/>
</dbReference>
<evidence type="ECO:0000313" key="14">
    <source>
        <dbReference type="Proteomes" id="UP001596074"/>
    </source>
</evidence>
<comment type="pathway">
    <text evidence="9">Protein modification; lipoprotein biosynthesis (signal peptide cleavage).</text>
</comment>
<feature type="transmembrane region" description="Helical" evidence="9">
    <location>
        <begin position="31"/>
        <end position="57"/>
    </location>
</feature>
<keyword evidence="6 9" id="KW-0378">Hydrolase</keyword>